<dbReference type="KEGG" id="est:DN752_20440"/>
<accession>A0A2Z4IRA8</accession>
<dbReference type="InterPro" id="IPR011051">
    <property type="entry name" value="RmlC_Cupin_sf"/>
</dbReference>
<name>A0A2Z4IRA8_9BACT</name>
<evidence type="ECO:0000313" key="3">
    <source>
        <dbReference type="Proteomes" id="UP000248688"/>
    </source>
</evidence>
<keyword evidence="3" id="KW-1185">Reference proteome</keyword>
<dbReference type="CDD" id="cd20292">
    <property type="entry name" value="cupin_QdtA-like"/>
    <property type="match status" value="1"/>
</dbReference>
<dbReference type="OrthoDB" id="9795513at2"/>
<dbReference type="AlphaFoldDB" id="A0A2Z4IRA8"/>
<dbReference type="EMBL" id="CP030041">
    <property type="protein sequence ID" value="AWW33270.1"/>
    <property type="molecule type" value="Genomic_DNA"/>
</dbReference>
<sequence length="137" mass="15747">MTNPYVFHLGEVKNCSGKLNFWEREKLPFGAKRVFWITGVPEGGVRGEHAHKVDNQVTICIQGSVNVVLEDLENNHLEYTLQDSSEALFLPRLVWSKFTFAANSVLLVLSESDFDECDYIRNREEFEKLKDGHSEKL</sequence>
<dbReference type="RefSeq" id="WP_112786637.1">
    <property type="nucleotide sequence ID" value="NZ_CP030041.1"/>
</dbReference>
<dbReference type="SUPFAM" id="SSF51182">
    <property type="entry name" value="RmlC-like cupins"/>
    <property type="match status" value="1"/>
</dbReference>
<reference evidence="2 3" key="1">
    <citation type="submission" date="2018-06" db="EMBL/GenBank/DDBJ databases">
        <title>Echinicola strongylocentroti sp. nov., isolated from a sea urchin Strongylocentrotus intermedius.</title>
        <authorList>
            <person name="Bae S.S."/>
        </authorList>
    </citation>
    <scope>NUCLEOTIDE SEQUENCE [LARGE SCALE GENOMIC DNA]</scope>
    <source>
        <strain evidence="2 3">MEBiC08714</strain>
    </source>
</reference>
<dbReference type="Proteomes" id="UP000248688">
    <property type="component" value="Chromosome"/>
</dbReference>
<dbReference type="InterPro" id="IPR014710">
    <property type="entry name" value="RmlC-like_jellyroll"/>
</dbReference>
<evidence type="ECO:0000259" key="1">
    <source>
        <dbReference type="Pfam" id="PF05523"/>
    </source>
</evidence>
<feature type="domain" description="Sugar 3,4-ketoisomerase QdtA cupin" evidence="1">
    <location>
        <begin position="6"/>
        <end position="130"/>
    </location>
</feature>
<protein>
    <recommendedName>
        <fullName evidence="1">Sugar 3,4-ketoisomerase QdtA cupin domain-containing protein</fullName>
    </recommendedName>
</protein>
<dbReference type="InterPro" id="IPR008894">
    <property type="entry name" value="QdtA_cupin_dom"/>
</dbReference>
<dbReference type="Gene3D" id="2.60.120.10">
    <property type="entry name" value="Jelly Rolls"/>
    <property type="match status" value="1"/>
</dbReference>
<dbReference type="Pfam" id="PF05523">
    <property type="entry name" value="FdtA"/>
    <property type="match status" value="1"/>
</dbReference>
<proteinExistence type="predicted"/>
<gene>
    <name evidence="2" type="ORF">DN752_20440</name>
</gene>
<evidence type="ECO:0000313" key="2">
    <source>
        <dbReference type="EMBL" id="AWW33270.1"/>
    </source>
</evidence>
<organism evidence="2 3">
    <name type="scientific">Echinicola strongylocentroti</name>
    <dbReference type="NCBI Taxonomy" id="1795355"/>
    <lineage>
        <taxon>Bacteria</taxon>
        <taxon>Pseudomonadati</taxon>
        <taxon>Bacteroidota</taxon>
        <taxon>Cytophagia</taxon>
        <taxon>Cytophagales</taxon>
        <taxon>Cyclobacteriaceae</taxon>
        <taxon>Echinicola</taxon>
    </lineage>
</organism>